<feature type="transmembrane region" description="Helical" evidence="1">
    <location>
        <begin position="319"/>
        <end position="343"/>
    </location>
</feature>
<feature type="transmembrane region" description="Helical" evidence="1">
    <location>
        <begin position="289"/>
        <end position="307"/>
    </location>
</feature>
<dbReference type="EMBL" id="BAAAOG010000005">
    <property type="protein sequence ID" value="GAA1962423.1"/>
    <property type="molecule type" value="Genomic_DNA"/>
</dbReference>
<feature type="transmembrane region" description="Helical" evidence="1">
    <location>
        <begin position="350"/>
        <end position="367"/>
    </location>
</feature>
<dbReference type="PANTHER" id="PTHR36840:SF1">
    <property type="entry name" value="BLL5714 PROTEIN"/>
    <property type="match status" value="1"/>
</dbReference>
<keyword evidence="1" id="KW-0472">Membrane</keyword>
<feature type="transmembrane region" description="Helical" evidence="1">
    <location>
        <begin position="217"/>
        <end position="236"/>
    </location>
</feature>
<evidence type="ECO:0000313" key="3">
    <source>
        <dbReference type="Proteomes" id="UP001499933"/>
    </source>
</evidence>
<organism evidence="2 3">
    <name type="scientific">Microbacterium deminutum</name>
    <dbReference type="NCBI Taxonomy" id="344164"/>
    <lineage>
        <taxon>Bacteria</taxon>
        <taxon>Bacillati</taxon>
        <taxon>Actinomycetota</taxon>
        <taxon>Actinomycetes</taxon>
        <taxon>Micrococcales</taxon>
        <taxon>Microbacteriaceae</taxon>
        <taxon>Microbacterium</taxon>
    </lineage>
</organism>
<gene>
    <name evidence="2" type="ORF">GCM10009776_26370</name>
</gene>
<feature type="transmembrane region" description="Helical" evidence="1">
    <location>
        <begin position="179"/>
        <end position="196"/>
    </location>
</feature>
<evidence type="ECO:0000313" key="2">
    <source>
        <dbReference type="EMBL" id="GAA1962423.1"/>
    </source>
</evidence>
<accession>A0ABN2R2S8</accession>
<protein>
    <recommendedName>
        <fullName evidence="4">Low temperature requirement protein A</fullName>
    </recommendedName>
</protein>
<comment type="caution">
    <text evidence="2">The sequence shown here is derived from an EMBL/GenBank/DDBJ whole genome shotgun (WGS) entry which is preliminary data.</text>
</comment>
<feature type="transmembrane region" description="Helical" evidence="1">
    <location>
        <begin position="86"/>
        <end position="106"/>
    </location>
</feature>
<dbReference type="Proteomes" id="UP001499933">
    <property type="component" value="Unassembled WGS sequence"/>
</dbReference>
<sequence>MSGQGDDRGRLSRVLRVRTASEGDAVTTLELFFDLVFVFAFTQVTFLMAHGEPPVSILQGGVVLALLWWSWSSFAWLGNQAHANEGLLRAALIVAMAAVFVLSLTIPEAFHDLPGGLYAPLVFAGCYAVVRLVHLSTYLIAAGRDVALRRQVLLSLTTSALPSIVLLIVGALVDEQWRLVAWTAAVIVDLLAIYVTSNVGGSWRLQSAAHFTERHRLVVILALGESIVAIGVGVSLDPITASIVIGSLLAMGLSVALWWAYFQRIADDAEHLLERVDGAARAKLASDGYTYLHLPIVFGIILTALGIEEVMAHLDEDHLGWFGASALAAGVALFLAFTGVFWLRMSKAVLAARFACAVVVAAAIPLWSALPGLWSLGGVLSLVSILAVVESWPTPGPDASAADSSSTQGEG</sequence>
<feature type="transmembrane region" description="Helical" evidence="1">
    <location>
        <begin position="57"/>
        <end position="77"/>
    </location>
</feature>
<feature type="transmembrane region" description="Helical" evidence="1">
    <location>
        <begin position="31"/>
        <end position="51"/>
    </location>
</feature>
<feature type="transmembrane region" description="Helical" evidence="1">
    <location>
        <begin position="242"/>
        <end position="262"/>
    </location>
</feature>
<evidence type="ECO:0000256" key="1">
    <source>
        <dbReference type="SAM" id="Phobius"/>
    </source>
</evidence>
<dbReference type="PANTHER" id="PTHR36840">
    <property type="entry name" value="BLL5714 PROTEIN"/>
    <property type="match status" value="1"/>
</dbReference>
<dbReference type="InterPro" id="IPR010640">
    <property type="entry name" value="Low_temperature_requirement_A"/>
</dbReference>
<name>A0ABN2R2S8_9MICO</name>
<reference evidence="2 3" key="1">
    <citation type="journal article" date="2019" name="Int. J. Syst. Evol. Microbiol.">
        <title>The Global Catalogue of Microorganisms (GCM) 10K type strain sequencing project: providing services to taxonomists for standard genome sequencing and annotation.</title>
        <authorList>
            <consortium name="The Broad Institute Genomics Platform"/>
            <consortium name="The Broad Institute Genome Sequencing Center for Infectious Disease"/>
            <person name="Wu L."/>
            <person name="Ma J."/>
        </authorList>
    </citation>
    <scope>NUCLEOTIDE SEQUENCE [LARGE SCALE GENOMIC DNA]</scope>
    <source>
        <strain evidence="2 3">JCM 14901</strain>
    </source>
</reference>
<feature type="transmembrane region" description="Helical" evidence="1">
    <location>
        <begin position="152"/>
        <end position="173"/>
    </location>
</feature>
<proteinExistence type="predicted"/>
<dbReference type="Pfam" id="PF06772">
    <property type="entry name" value="LtrA"/>
    <property type="match status" value="1"/>
</dbReference>
<feature type="transmembrane region" description="Helical" evidence="1">
    <location>
        <begin position="118"/>
        <end position="140"/>
    </location>
</feature>
<evidence type="ECO:0008006" key="4">
    <source>
        <dbReference type="Google" id="ProtNLM"/>
    </source>
</evidence>
<keyword evidence="1" id="KW-1133">Transmembrane helix</keyword>
<keyword evidence="3" id="KW-1185">Reference proteome</keyword>
<keyword evidence="1" id="KW-0812">Transmembrane</keyword>
<dbReference type="RefSeq" id="WP_344095376.1">
    <property type="nucleotide sequence ID" value="NZ_BAAAOG010000005.1"/>
</dbReference>